<proteinExistence type="inferred from homology"/>
<sequence>MHAGFVTEGQGSQSPCMGSAASKQKDVPLTPAPAPVCFTSDQYCMGHHVTLTLQKKKRSKRRLSAIWYGRMQKLSVEDPDGKTIFEVHRASWTFASRTSLLDPHHRTILKFVRPFGLQPTWKIKAESRRGRDQAVIVRRPVFAARPQVKVYLPAAIKPSGVTAGEPDFTVSANIATKDLVVYSVGGGRRPAVAQLVCSGAEEGRDGLLRVAANMDVALVLAIFLASDALLYAGLMQT</sequence>
<accession>A0A8S1J2X1</accession>
<keyword evidence="4" id="KW-1185">Reference proteome</keyword>
<comment type="caution">
    <text evidence="3">The sequence shown here is derived from an EMBL/GenBank/DDBJ whole genome shotgun (WGS) entry which is preliminary data.</text>
</comment>
<evidence type="ECO:0000313" key="4">
    <source>
        <dbReference type="Proteomes" id="UP000708148"/>
    </source>
</evidence>
<evidence type="ECO:0000256" key="1">
    <source>
        <dbReference type="ARBA" id="ARBA00005437"/>
    </source>
</evidence>
<organism evidence="3 4">
    <name type="scientific">Ostreobium quekettii</name>
    <dbReference type="NCBI Taxonomy" id="121088"/>
    <lineage>
        <taxon>Eukaryota</taxon>
        <taxon>Viridiplantae</taxon>
        <taxon>Chlorophyta</taxon>
        <taxon>core chlorophytes</taxon>
        <taxon>Ulvophyceae</taxon>
        <taxon>TCBD clade</taxon>
        <taxon>Bryopsidales</taxon>
        <taxon>Ostreobineae</taxon>
        <taxon>Ostreobiaceae</taxon>
        <taxon>Ostreobium</taxon>
    </lineage>
</organism>
<dbReference type="AlphaFoldDB" id="A0A8S1J2X1"/>
<evidence type="ECO:0000256" key="2">
    <source>
        <dbReference type="SAM" id="MobiDB-lite"/>
    </source>
</evidence>
<dbReference type="EMBL" id="CAJHUC010001272">
    <property type="protein sequence ID" value="CAD7700469.1"/>
    <property type="molecule type" value="Genomic_DNA"/>
</dbReference>
<feature type="region of interest" description="Disordered" evidence="2">
    <location>
        <begin position="1"/>
        <end position="25"/>
    </location>
</feature>
<dbReference type="InterPro" id="IPR025659">
    <property type="entry name" value="Tubby-like_C"/>
</dbReference>
<dbReference type="Gene3D" id="2.40.160.200">
    <property type="entry name" value="LURP1-related"/>
    <property type="match status" value="1"/>
</dbReference>
<protein>
    <submittedName>
        <fullName evidence="3">Uncharacterized protein</fullName>
    </submittedName>
</protein>
<name>A0A8S1J2X1_9CHLO</name>
<gene>
    <name evidence="3" type="ORF">OSTQU699_LOCUS5828</name>
</gene>
<reference evidence="3" key="1">
    <citation type="submission" date="2020-12" db="EMBL/GenBank/DDBJ databases">
        <authorList>
            <person name="Iha C."/>
        </authorList>
    </citation>
    <scope>NUCLEOTIDE SEQUENCE</scope>
</reference>
<dbReference type="SUPFAM" id="SSF54518">
    <property type="entry name" value="Tubby C-terminal domain-like"/>
    <property type="match status" value="1"/>
</dbReference>
<comment type="similarity">
    <text evidence="1">Belongs to the LOR family.</text>
</comment>
<dbReference type="Pfam" id="PF04525">
    <property type="entry name" value="LOR"/>
    <property type="match status" value="1"/>
</dbReference>
<dbReference type="InterPro" id="IPR038595">
    <property type="entry name" value="LOR_sf"/>
</dbReference>
<dbReference type="Proteomes" id="UP000708148">
    <property type="component" value="Unassembled WGS sequence"/>
</dbReference>
<dbReference type="InterPro" id="IPR007612">
    <property type="entry name" value="LOR"/>
</dbReference>
<evidence type="ECO:0000313" key="3">
    <source>
        <dbReference type="EMBL" id="CAD7700469.1"/>
    </source>
</evidence>